<evidence type="ECO:0000313" key="2">
    <source>
        <dbReference type="EMBL" id="OBR99661.1"/>
    </source>
</evidence>
<dbReference type="AlphaFoldDB" id="A0A1A6BBC0"/>
<proteinExistence type="predicted"/>
<feature type="transmembrane region" description="Helical" evidence="1">
    <location>
        <begin position="205"/>
        <end position="225"/>
    </location>
</feature>
<feature type="transmembrane region" description="Helical" evidence="1">
    <location>
        <begin position="296"/>
        <end position="318"/>
    </location>
</feature>
<feature type="transmembrane region" description="Helical" evidence="1">
    <location>
        <begin position="12"/>
        <end position="36"/>
    </location>
</feature>
<dbReference type="OrthoDB" id="4720727at2"/>
<organism evidence="2 3">
    <name type="scientific">Mycobacterium gordonae</name>
    <dbReference type="NCBI Taxonomy" id="1778"/>
    <lineage>
        <taxon>Bacteria</taxon>
        <taxon>Bacillati</taxon>
        <taxon>Actinomycetota</taxon>
        <taxon>Actinomycetes</taxon>
        <taxon>Mycobacteriales</taxon>
        <taxon>Mycobacteriaceae</taxon>
        <taxon>Mycobacterium</taxon>
    </lineage>
</organism>
<keyword evidence="1" id="KW-0812">Transmembrane</keyword>
<reference evidence="2 3" key="1">
    <citation type="submission" date="2016-06" db="EMBL/GenBank/DDBJ databases">
        <authorList>
            <person name="Kjaerup R.B."/>
            <person name="Dalgaard T.S."/>
            <person name="Juul-Madsen H.R."/>
        </authorList>
    </citation>
    <scope>NUCLEOTIDE SEQUENCE [LARGE SCALE GENOMIC DNA]</scope>
    <source>
        <strain evidence="2 3">1245752.6</strain>
    </source>
</reference>
<gene>
    <name evidence="2" type="ORF">A9W98_29380</name>
</gene>
<feature type="transmembrane region" description="Helical" evidence="1">
    <location>
        <begin position="48"/>
        <end position="71"/>
    </location>
</feature>
<feature type="transmembrane region" description="Helical" evidence="1">
    <location>
        <begin position="91"/>
        <end position="109"/>
    </location>
</feature>
<sequence>MELVIINNPATIGWQANLLDLVLLVMFASAVVYAIAQWRRGVRAYVTLLVAAFFYGVVLELGGMALLNMYVQGDFTVMLNFRALAPFQGTTAMPFYVLIFYPVFLFTGFKVVEAWGITRRWQAAVTGGLFMVAFDAPYIIEGGLRHVVWWTWRSDFPMFQYWLDWPLVDLCWQATWDAMFFYLMLWALPHIDPPGRRGWSTAKSLLVFAPLCALVTIAVGPLLLAPQTAVTFLGGRQWPVVLALILGYVVVAATALRTAHPARDRVEPVTGWIVGVYVAAMAAMVIANAVHEGALLSYITVQAAGLLVICGLTLFPWLATRRRPVTIAAADATS</sequence>
<keyword evidence="1" id="KW-0472">Membrane</keyword>
<evidence type="ECO:0000313" key="3">
    <source>
        <dbReference type="Proteomes" id="UP000093757"/>
    </source>
</evidence>
<feature type="transmembrane region" description="Helical" evidence="1">
    <location>
        <begin position="237"/>
        <end position="257"/>
    </location>
</feature>
<dbReference type="EMBL" id="MAEM01000433">
    <property type="protein sequence ID" value="OBR99661.1"/>
    <property type="molecule type" value="Genomic_DNA"/>
</dbReference>
<dbReference type="Proteomes" id="UP000093757">
    <property type="component" value="Unassembled WGS sequence"/>
</dbReference>
<protein>
    <recommendedName>
        <fullName evidence="4">Carotenoid biosynthesis protein</fullName>
    </recommendedName>
</protein>
<name>A0A1A6BBC0_MYCGO</name>
<accession>A0A1A6BBC0</accession>
<feature type="transmembrane region" description="Helical" evidence="1">
    <location>
        <begin position="269"/>
        <end position="290"/>
    </location>
</feature>
<evidence type="ECO:0000256" key="1">
    <source>
        <dbReference type="SAM" id="Phobius"/>
    </source>
</evidence>
<comment type="caution">
    <text evidence="2">The sequence shown here is derived from an EMBL/GenBank/DDBJ whole genome shotgun (WGS) entry which is preliminary data.</text>
</comment>
<keyword evidence="1" id="KW-1133">Transmembrane helix</keyword>
<evidence type="ECO:0008006" key="4">
    <source>
        <dbReference type="Google" id="ProtNLM"/>
    </source>
</evidence>
<dbReference type="RefSeq" id="WP_065136017.1">
    <property type="nucleotide sequence ID" value="NZ_JANFXG010000023.1"/>
</dbReference>